<sequence>MTATTSTPTDAELNEMLRHIAAIDKFSFFGSIKADLEEIRSKIEAEQKIRLDRKYVVGSLTQEFRGDALNAAHESSSVTNSIDRILAAVFTKLHNEGRVSTLSGETLEWVRLEQIPNFQFFQSVRPDNRDIYLRLGARNYNFGLDGKSQVLISQDVDGPFRPAKFNGA</sequence>
<dbReference type="EMBL" id="JARDXE010000017">
    <property type="protein sequence ID" value="MDE8648182.1"/>
    <property type="molecule type" value="Genomic_DNA"/>
</dbReference>
<name>A0AAW6LKK0_RHOSG</name>
<evidence type="ECO:0000313" key="2">
    <source>
        <dbReference type="Proteomes" id="UP001217325"/>
    </source>
</evidence>
<gene>
    <name evidence="1" type="ORF">PXH69_24755</name>
</gene>
<reference evidence="1" key="1">
    <citation type="submission" date="2023-02" db="EMBL/GenBank/DDBJ databases">
        <title>A novel hydrolase synthesized by Rhodococcus erythropolis HQ is responsible for the detoxification of Zearalenone.</title>
        <authorList>
            <person name="Hu J."/>
            <person name="Xu J."/>
        </authorList>
    </citation>
    <scope>NUCLEOTIDE SEQUENCE</scope>
    <source>
        <strain evidence="1">HQ</strain>
    </source>
</reference>
<proteinExistence type="predicted"/>
<dbReference type="Proteomes" id="UP001217325">
    <property type="component" value="Unassembled WGS sequence"/>
</dbReference>
<dbReference type="AlphaFoldDB" id="A0AAW6LKK0"/>
<dbReference type="RefSeq" id="WP_275232421.1">
    <property type="nucleotide sequence ID" value="NZ_JARDXE010000017.1"/>
</dbReference>
<comment type="caution">
    <text evidence="1">The sequence shown here is derived from an EMBL/GenBank/DDBJ whole genome shotgun (WGS) entry which is preliminary data.</text>
</comment>
<accession>A0AAW6LKK0</accession>
<organism evidence="1 2">
    <name type="scientific">Rhodococcus qingshengii</name>
    <dbReference type="NCBI Taxonomy" id="334542"/>
    <lineage>
        <taxon>Bacteria</taxon>
        <taxon>Bacillati</taxon>
        <taxon>Actinomycetota</taxon>
        <taxon>Actinomycetes</taxon>
        <taxon>Mycobacteriales</taxon>
        <taxon>Nocardiaceae</taxon>
        <taxon>Rhodococcus</taxon>
        <taxon>Rhodococcus erythropolis group</taxon>
    </lineage>
</organism>
<evidence type="ECO:0000313" key="1">
    <source>
        <dbReference type="EMBL" id="MDE8648182.1"/>
    </source>
</evidence>
<protein>
    <submittedName>
        <fullName evidence="1">Uncharacterized protein</fullName>
    </submittedName>
</protein>